<evidence type="ECO:0000313" key="1">
    <source>
        <dbReference type="EMBL" id="EMO41879.1"/>
    </source>
</evidence>
<comment type="caution">
    <text evidence="1">The sequence shown here is derived from an EMBL/GenBank/DDBJ whole genome shotgun (WGS) entry which is preliminary data.</text>
</comment>
<name>M6ULC0_9LEPT</name>
<protein>
    <submittedName>
        <fullName evidence="1">Uncharacterized protein</fullName>
    </submittedName>
</protein>
<gene>
    <name evidence="2" type="ORF">LEP1GSC186_1474</name>
    <name evidence="1" type="ORF">LEP1GSC186_4767</name>
</gene>
<evidence type="ECO:0000313" key="3">
    <source>
        <dbReference type="Proteomes" id="UP000012153"/>
    </source>
</evidence>
<dbReference type="EMBL" id="AHOP02000006">
    <property type="protein sequence ID" value="EMO42789.1"/>
    <property type="molecule type" value="Genomic_DNA"/>
</dbReference>
<sequence>MKKNTLLHLKTILSLLGEEIVGKVREEYEILNPTKTCDLV</sequence>
<proteinExistence type="predicted"/>
<accession>M6ULC0</accession>
<dbReference type="RefSeq" id="WP_004435344.1">
    <property type="nucleotide sequence ID" value="NZ_AHOP02000006.1"/>
</dbReference>
<evidence type="ECO:0000313" key="2">
    <source>
        <dbReference type="EMBL" id="EMO42789.1"/>
    </source>
</evidence>
<reference evidence="1 3" key="1">
    <citation type="submission" date="2013-01" db="EMBL/GenBank/DDBJ databases">
        <authorList>
            <person name="Harkins D.M."/>
            <person name="Durkin A.S."/>
            <person name="Brinkac L.M."/>
            <person name="Haft D.H."/>
            <person name="Selengut J.D."/>
            <person name="Sanka R."/>
            <person name="DePew J."/>
            <person name="Purushe J."/>
            <person name="Matthias M.A."/>
            <person name="Vinetz J.M."/>
            <person name="Sutton G.G."/>
            <person name="Nierman W.C."/>
            <person name="Fouts D.E."/>
        </authorList>
    </citation>
    <scope>NUCLEOTIDE SEQUENCE [LARGE SCALE GENOMIC DNA]</scope>
    <source>
        <strain evidence="1 3">ZUN142</strain>
    </source>
</reference>
<organism evidence="1 3">
    <name type="scientific">Leptospira noguchii serovar Autumnalis str. ZUN142</name>
    <dbReference type="NCBI Taxonomy" id="1085540"/>
    <lineage>
        <taxon>Bacteria</taxon>
        <taxon>Pseudomonadati</taxon>
        <taxon>Spirochaetota</taxon>
        <taxon>Spirochaetia</taxon>
        <taxon>Leptospirales</taxon>
        <taxon>Leptospiraceae</taxon>
        <taxon>Leptospira</taxon>
    </lineage>
</organism>
<dbReference type="Proteomes" id="UP000012153">
    <property type="component" value="Unassembled WGS sequence"/>
</dbReference>
<dbReference type="AlphaFoldDB" id="M6ULC0"/>
<dbReference type="EMBL" id="AHOP02000020">
    <property type="protein sequence ID" value="EMO41879.1"/>
    <property type="molecule type" value="Genomic_DNA"/>
</dbReference>